<dbReference type="OrthoDB" id="275227at2759"/>
<sequence>MILFKSTIFRKNISQKTRLKINNIRRAKIHYPKPLPYEYQDGLPPLFTQKALHVIYNEYHLNLIRKLNELAGAEFEESSVIDIIEKTAQVPSQAVLFNYASQTFNNDFFLQTLV</sequence>
<dbReference type="Proteomes" id="UP000789508">
    <property type="component" value="Unassembled WGS sequence"/>
</dbReference>
<dbReference type="PANTHER" id="PTHR43595">
    <property type="entry name" value="37S RIBOSOMAL PROTEIN S26, MITOCHONDRIAL"/>
    <property type="match status" value="1"/>
</dbReference>
<organism evidence="1 2">
    <name type="scientific">Ambispora leptoticha</name>
    <dbReference type="NCBI Taxonomy" id="144679"/>
    <lineage>
        <taxon>Eukaryota</taxon>
        <taxon>Fungi</taxon>
        <taxon>Fungi incertae sedis</taxon>
        <taxon>Mucoromycota</taxon>
        <taxon>Glomeromycotina</taxon>
        <taxon>Glomeromycetes</taxon>
        <taxon>Archaeosporales</taxon>
        <taxon>Ambisporaceae</taxon>
        <taxon>Ambispora</taxon>
    </lineage>
</organism>
<gene>
    <name evidence="1" type="ORF">ALEPTO_LOCUS11266</name>
</gene>
<keyword evidence="2" id="KW-1185">Reference proteome</keyword>
<reference evidence="1" key="1">
    <citation type="submission" date="2021-06" db="EMBL/GenBank/DDBJ databases">
        <authorList>
            <person name="Kallberg Y."/>
            <person name="Tangrot J."/>
            <person name="Rosling A."/>
        </authorList>
    </citation>
    <scope>NUCLEOTIDE SEQUENCE</scope>
    <source>
        <strain evidence="1">FL130A</strain>
    </source>
</reference>
<comment type="caution">
    <text evidence="1">The sequence shown here is derived from an EMBL/GenBank/DDBJ whole genome shotgun (WGS) entry which is preliminary data.</text>
</comment>
<feature type="non-terminal residue" evidence="1">
    <location>
        <position position="114"/>
    </location>
</feature>
<protein>
    <submittedName>
        <fullName evidence="1">8969_t:CDS:1</fullName>
    </submittedName>
</protein>
<proteinExistence type="predicted"/>
<dbReference type="SUPFAM" id="SSF46609">
    <property type="entry name" value="Fe,Mn superoxide dismutase (SOD), N-terminal domain"/>
    <property type="match status" value="1"/>
</dbReference>
<dbReference type="AlphaFoldDB" id="A0A9N9ES95"/>
<dbReference type="PANTHER" id="PTHR43595:SF2">
    <property type="entry name" value="SMALL RIBOSOMAL SUBUNIT PROTEIN MS42"/>
    <property type="match status" value="1"/>
</dbReference>
<name>A0A9N9ES95_9GLOM</name>
<dbReference type="EMBL" id="CAJVPS010017190">
    <property type="protein sequence ID" value="CAG8692732.1"/>
    <property type="molecule type" value="Genomic_DNA"/>
</dbReference>
<dbReference type="InterPro" id="IPR036324">
    <property type="entry name" value="Mn/Fe_SOD_N_sf"/>
</dbReference>
<evidence type="ECO:0000313" key="2">
    <source>
        <dbReference type="Proteomes" id="UP000789508"/>
    </source>
</evidence>
<dbReference type="GO" id="GO:0005737">
    <property type="term" value="C:cytoplasm"/>
    <property type="evidence" value="ECO:0007669"/>
    <property type="project" value="TreeGrafter"/>
</dbReference>
<accession>A0A9N9ES95</accession>
<evidence type="ECO:0000313" key="1">
    <source>
        <dbReference type="EMBL" id="CAG8692732.1"/>
    </source>
</evidence>